<dbReference type="AlphaFoldDB" id="A0A6A5VW47"/>
<sequence length="123" mass="13559">MGHVDGQGPGKVGDGIKECIAPYNQVGSAGLGSISSSIHPEILELEERAASIRQRNVEAAKNKSKTVRVLKIFSEDLQQEIEEIYRGQQEAAWMVFATVKAARDAVDLYSGTKMYNGFQFRKI</sequence>
<organism evidence="1 2">
    <name type="scientific">Amniculicola lignicola CBS 123094</name>
    <dbReference type="NCBI Taxonomy" id="1392246"/>
    <lineage>
        <taxon>Eukaryota</taxon>
        <taxon>Fungi</taxon>
        <taxon>Dikarya</taxon>
        <taxon>Ascomycota</taxon>
        <taxon>Pezizomycotina</taxon>
        <taxon>Dothideomycetes</taxon>
        <taxon>Pleosporomycetidae</taxon>
        <taxon>Pleosporales</taxon>
        <taxon>Amniculicolaceae</taxon>
        <taxon>Amniculicola</taxon>
    </lineage>
</organism>
<keyword evidence="2" id="KW-1185">Reference proteome</keyword>
<gene>
    <name evidence="1" type="ORF">P154DRAFT_539935</name>
</gene>
<name>A0A6A5VW47_9PLEO</name>
<evidence type="ECO:0000313" key="2">
    <source>
        <dbReference type="Proteomes" id="UP000799779"/>
    </source>
</evidence>
<evidence type="ECO:0000313" key="1">
    <source>
        <dbReference type="EMBL" id="KAF1993992.1"/>
    </source>
</evidence>
<accession>A0A6A5VW47</accession>
<proteinExistence type="predicted"/>
<dbReference type="EMBL" id="ML977676">
    <property type="protein sequence ID" value="KAF1993992.1"/>
    <property type="molecule type" value="Genomic_DNA"/>
</dbReference>
<dbReference type="Proteomes" id="UP000799779">
    <property type="component" value="Unassembled WGS sequence"/>
</dbReference>
<reference evidence="1" key="1">
    <citation type="journal article" date="2020" name="Stud. Mycol.">
        <title>101 Dothideomycetes genomes: a test case for predicting lifestyles and emergence of pathogens.</title>
        <authorList>
            <person name="Haridas S."/>
            <person name="Albert R."/>
            <person name="Binder M."/>
            <person name="Bloem J."/>
            <person name="Labutti K."/>
            <person name="Salamov A."/>
            <person name="Andreopoulos B."/>
            <person name="Baker S."/>
            <person name="Barry K."/>
            <person name="Bills G."/>
            <person name="Bluhm B."/>
            <person name="Cannon C."/>
            <person name="Castanera R."/>
            <person name="Culley D."/>
            <person name="Daum C."/>
            <person name="Ezra D."/>
            <person name="Gonzalez J."/>
            <person name="Henrissat B."/>
            <person name="Kuo A."/>
            <person name="Liang C."/>
            <person name="Lipzen A."/>
            <person name="Lutzoni F."/>
            <person name="Magnuson J."/>
            <person name="Mondo S."/>
            <person name="Nolan M."/>
            <person name="Ohm R."/>
            <person name="Pangilinan J."/>
            <person name="Park H.-J."/>
            <person name="Ramirez L."/>
            <person name="Alfaro M."/>
            <person name="Sun H."/>
            <person name="Tritt A."/>
            <person name="Yoshinaga Y."/>
            <person name="Zwiers L.-H."/>
            <person name="Turgeon B."/>
            <person name="Goodwin S."/>
            <person name="Spatafora J."/>
            <person name="Crous P."/>
            <person name="Grigoriev I."/>
        </authorList>
    </citation>
    <scope>NUCLEOTIDE SEQUENCE</scope>
    <source>
        <strain evidence="1">CBS 123094</strain>
    </source>
</reference>
<protein>
    <submittedName>
        <fullName evidence="1">Uncharacterized protein</fullName>
    </submittedName>
</protein>